<keyword evidence="3" id="KW-1185">Reference proteome</keyword>
<dbReference type="GO" id="GO:0046718">
    <property type="term" value="P:symbiont entry into host cell"/>
    <property type="evidence" value="ECO:0007669"/>
    <property type="project" value="InterPro"/>
</dbReference>
<dbReference type="GO" id="GO:0019062">
    <property type="term" value="P:virion attachment to host cell"/>
    <property type="evidence" value="ECO:0007669"/>
    <property type="project" value="InterPro"/>
</dbReference>
<evidence type="ECO:0000313" key="3">
    <source>
        <dbReference type="Proteomes" id="UP000239550"/>
    </source>
</evidence>
<reference evidence="2 3" key="1">
    <citation type="submission" date="2018-02" db="EMBL/GenBank/DDBJ databases">
        <title>Five New Genomes of Indian Photorhabdus Isolates TSA.</title>
        <authorList>
            <person name="Dubay B."/>
            <person name="Somvanshi V.S."/>
        </authorList>
    </citation>
    <scope>NUCLEOTIDE SEQUENCE [LARGE SCALE GENOMIC DNA]</scope>
    <source>
        <strain evidence="2 3">H1</strain>
    </source>
</reference>
<dbReference type="InterPro" id="IPR005068">
    <property type="entry name" value="Phage_lambda_Stf-r2"/>
</dbReference>
<organism evidence="2 3">
    <name type="scientific">Photorhabdus hindustanensis</name>
    <dbReference type="NCBI Taxonomy" id="2918802"/>
    <lineage>
        <taxon>Bacteria</taxon>
        <taxon>Pseudomonadati</taxon>
        <taxon>Pseudomonadota</taxon>
        <taxon>Gammaproteobacteria</taxon>
        <taxon>Enterobacterales</taxon>
        <taxon>Morganellaceae</taxon>
        <taxon>Photorhabdus</taxon>
    </lineage>
</organism>
<evidence type="ECO:0000259" key="1">
    <source>
        <dbReference type="Pfam" id="PF25670"/>
    </source>
</evidence>
<dbReference type="Pfam" id="PF03406">
    <property type="entry name" value="Phage_fiber_2"/>
    <property type="match status" value="1"/>
</dbReference>
<sequence length="432" mass="48486">MNLKNDFKAFSIGNNANVPSQGDYEKNTSLQTGIPEGEITNHIHFLNKVLRQSSIIASVVADFIKTQSGENVLDDGDIAKLTVQLNRALEKIVTEKIPNASLTQKGIVQLTNEISNSDTLAVTPKLVQEKIDSLSKNINEKVPNTRKINGKELTGDININAEDVGAISTNNVIHSMEHGHLDELENLRNGCSGFNPSASFLTKYGLPRGNGGVQLRISNMNGVSSEGEEDVWSHRLIFTHFGDTYRTDHINEYYKLTRKFWDNINAKPDFNGYLKISSPIIEIYPDGTFSTNEESEGAEVTKEETGIYRISNISGYNTDGAWGVHGGISVPQNNNNLELIFVDDHIQPDGSIIIEIYHRQHSHLPEKFQNWRLKSIDDNGKQVFYKDGEPCDIPEYCRLDIRVQMPEDSLWNLKRKKLREEIESASVSDKIL</sequence>
<dbReference type="InterPro" id="IPR058008">
    <property type="entry name" value="Gp26_C"/>
</dbReference>
<comment type="caution">
    <text evidence="2">The sequence shown here is derived from an EMBL/GenBank/DDBJ whole genome shotgun (WGS) entry which is preliminary data.</text>
</comment>
<proteinExistence type="predicted"/>
<name>A0A2S8Q609_9GAMM</name>
<dbReference type="Pfam" id="PF25670">
    <property type="entry name" value="Phage_tail_C_2"/>
    <property type="match status" value="1"/>
</dbReference>
<dbReference type="RefSeq" id="WP_105395009.1">
    <property type="nucleotide sequence ID" value="NZ_CAWNTA010000035.1"/>
</dbReference>
<gene>
    <name evidence="2" type="ORF">C6H66_05380</name>
</gene>
<dbReference type="AlphaFoldDB" id="A0A2S8Q609"/>
<accession>A0A2S8Q609</accession>
<protein>
    <submittedName>
        <fullName evidence="2">Phage tail protein</fullName>
    </submittedName>
</protein>
<feature type="domain" description="Phage tail protein C-terminal" evidence="1">
    <location>
        <begin position="265"/>
        <end position="407"/>
    </location>
</feature>
<dbReference type="Proteomes" id="UP000239550">
    <property type="component" value="Unassembled WGS sequence"/>
</dbReference>
<dbReference type="EMBL" id="PUWT01000013">
    <property type="protein sequence ID" value="PQQ27901.1"/>
    <property type="molecule type" value="Genomic_DNA"/>
</dbReference>
<evidence type="ECO:0000313" key="2">
    <source>
        <dbReference type="EMBL" id="PQQ27901.1"/>
    </source>
</evidence>